<evidence type="ECO:0000313" key="8">
    <source>
        <dbReference type="EMBL" id="WML90679.1"/>
    </source>
</evidence>
<evidence type="ECO:0000256" key="3">
    <source>
        <dbReference type="ARBA" id="ARBA00022679"/>
    </source>
</evidence>
<accession>A0ABY9MPU4</accession>
<dbReference type="EMBL" id="CP133218">
    <property type="protein sequence ID" value="WML90679.1"/>
    <property type="molecule type" value="Genomic_DNA"/>
</dbReference>
<evidence type="ECO:0000256" key="5">
    <source>
        <dbReference type="ARBA" id="ARBA00023125"/>
    </source>
</evidence>
<keyword evidence="1 6" id="KW-1277">Toxin-antitoxin system</keyword>
<evidence type="ECO:0000256" key="2">
    <source>
        <dbReference type="ARBA" id="ARBA00022676"/>
    </source>
</evidence>
<keyword evidence="9" id="KW-1185">Reference proteome</keyword>
<evidence type="ECO:0000256" key="1">
    <source>
        <dbReference type="ARBA" id="ARBA00022649"/>
    </source>
</evidence>
<gene>
    <name evidence="8" type="ORF">RCF98_17135</name>
</gene>
<evidence type="ECO:0000313" key="9">
    <source>
        <dbReference type="Proteomes" id="UP001236657"/>
    </source>
</evidence>
<evidence type="ECO:0000256" key="6">
    <source>
        <dbReference type="PROSITE-ProRule" id="PRU01362"/>
    </source>
</evidence>
<keyword evidence="3" id="KW-0808">Transferase</keyword>
<reference evidence="8 9" key="1">
    <citation type="submission" date="2023-08" db="EMBL/GenBank/DDBJ databases">
        <title>New molecular markers tilS and rpoB for phylogenetic and monitoring studies of the genus Thiothrix biodiversity.</title>
        <authorList>
            <person name="Ravin N.V."/>
            <person name="Smolyakov D."/>
            <person name="Markov N.D."/>
            <person name="Beletsky A.V."/>
            <person name="Mardanov A.V."/>
            <person name="Rudenko T.S."/>
            <person name="Grabovich M.Y."/>
        </authorList>
    </citation>
    <scope>NUCLEOTIDE SEQUENCE [LARGE SCALE GENOMIC DNA]</scope>
    <source>
        <strain evidence="8 9">MK1</strain>
    </source>
</reference>
<dbReference type="PROSITE" id="PS52018">
    <property type="entry name" value="DART"/>
    <property type="match status" value="1"/>
</dbReference>
<dbReference type="Pfam" id="PF14487">
    <property type="entry name" value="DarT"/>
    <property type="match status" value="1"/>
</dbReference>
<keyword evidence="4" id="KW-0548">Nucleotidyltransferase</keyword>
<sequence>MTHKNNVREILRSGILSNKTAYEIKNPMDISDHGVQRLREQEDPIYGRKLHEYAPTYINIKNPMLYVRRNIQNDLCLIEISLSALLDHNFIFTDGNAAARNTHFYNETNDLEKLPWDVLNASYWNDFPDGKRKRCSEVLIYPRIERKHITKLHCCSSSAYKYLSQLGVPVEISENLFFGRCFSDATLKDSSFDDDIPF</sequence>
<comment type="caution">
    <text evidence="6">Lacks conserved residue(s) required for the propagation of feature annotation.</text>
</comment>
<name>A0ABY9MPU4_9GAMM</name>
<dbReference type="InterPro" id="IPR029494">
    <property type="entry name" value="DarT"/>
</dbReference>
<keyword evidence="5 6" id="KW-0238">DNA-binding</keyword>
<comment type="similarity">
    <text evidence="6">Belongs to the DarT ADP-ribosyltransferase family.</text>
</comment>
<evidence type="ECO:0000256" key="4">
    <source>
        <dbReference type="ARBA" id="ARBA00022695"/>
    </source>
</evidence>
<evidence type="ECO:0000259" key="7">
    <source>
        <dbReference type="PROSITE" id="PS52018"/>
    </source>
</evidence>
<keyword evidence="2" id="KW-0328">Glycosyltransferase</keyword>
<feature type="domain" description="DarT" evidence="7">
    <location>
        <begin position="1"/>
        <end position="182"/>
    </location>
</feature>
<protein>
    <submittedName>
        <fullName evidence="8">DUF4433 domain-containing protein</fullName>
    </submittedName>
</protein>
<dbReference type="Proteomes" id="UP001236657">
    <property type="component" value="Chromosome"/>
</dbReference>
<proteinExistence type="inferred from homology"/>
<dbReference type="RefSeq" id="WP_308895212.1">
    <property type="nucleotide sequence ID" value="NZ_CP133218.1"/>
</dbReference>
<organism evidence="8 9">
    <name type="scientific">Thiothrix lacustris</name>
    <dbReference type="NCBI Taxonomy" id="525917"/>
    <lineage>
        <taxon>Bacteria</taxon>
        <taxon>Pseudomonadati</taxon>
        <taxon>Pseudomonadota</taxon>
        <taxon>Gammaproteobacteria</taxon>
        <taxon>Thiotrichales</taxon>
        <taxon>Thiotrichaceae</taxon>
        <taxon>Thiothrix</taxon>
    </lineage>
</organism>